<evidence type="ECO:0000256" key="5">
    <source>
        <dbReference type="RuleBase" id="RU003615"/>
    </source>
</evidence>
<dbReference type="SUPFAM" id="SSF51011">
    <property type="entry name" value="Glycosyl hydrolase domain"/>
    <property type="match status" value="1"/>
</dbReference>
<reference evidence="8 9" key="1">
    <citation type="submission" date="2019-07" db="EMBL/GenBank/DDBJ databases">
        <title>Genomic Encyclopedia of Archaeal and Bacterial Type Strains, Phase II (KMG-II): from individual species to whole genera.</title>
        <authorList>
            <person name="Goeker M."/>
        </authorList>
    </citation>
    <scope>NUCLEOTIDE SEQUENCE [LARGE SCALE GENOMIC DNA]</scope>
    <source>
        <strain evidence="8 9">ATCC BAA-1139</strain>
    </source>
</reference>
<evidence type="ECO:0000313" key="9">
    <source>
        <dbReference type="Proteomes" id="UP000319449"/>
    </source>
</evidence>
<evidence type="ECO:0000256" key="3">
    <source>
        <dbReference type="ARBA" id="ARBA00023277"/>
    </source>
</evidence>
<dbReference type="RefSeq" id="WP_145023496.1">
    <property type="nucleotide sequence ID" value="NZ_VLLN01000017.1"/>
</dbReference>
<proteinExistence type="inferred from homology"/>
<name>A0A562VJS6_9BACT</name>
<dbReference type="PANTHER" id="PTHR43447">
    <property type="entry name" value="ALPHA-AMYLASE"/>
    <property type="match status" value="1"/>
</dbReference>
<accession>A0A562VJS6</accession>
<dbReference type="InterPro" id="IPR017853">
    <property type="entry name" value="GH"/>
</dbReference>
<evidence type="ECO:0000256" key="1">
    <source>
        <dbReference type="ARBA" id="ARBA00008061"/>
    </source>
</evidence>
<gene>
    <name evidence="8" type="ORF">JN12_02638</name>
</gene>
<protein>
    <recommendedName>
        <fullName evidence="6">Alpha-amylase</fullName>
        <ecNumber evidence="6">3.2.1.1</ecNumber>
    </recommendedName>
</protein>
<comment type="similarity">
    <text evidence="1 5">Belongs to the glycosyl hydrolase 13 family.</text>
</comment>
<organism evidence="8 9">
    <name type="scientific">Geobacter argillaceus</name>
    <dbReference type="NCBI Taxonomy" id="345631"/>
    <lineage>
        <taxon>Bacteria</taxon>
        <taxon>Pseudomonadati</taxon>
        <taxon>Thermodesulfobacteriota</taxon>
        <taxon>Desulfuromonadia</taxon>
        <taxon>Geobacterales</taxon>
        <taxon>Geobacteraceae</taxon>
        <taxon>Geobacter</taxon>
    </lineage>
</organism>
<dbReference type="Pfam" id="PF00128">
    <property type="entry name" value="Alpha-amylase"/>
    <property type="match status" value="1"/>
</dbReference>
<comment type="caution">
    <text evidence="8">The sequence shown here is derived from an EMBL/GenBank/DDBJ whole genome shotgun (WGS) entry which is preliminary data.</text>
</comment>
<evidence type="ECO:0000256" key="4">
    <source>
        <dbReference type="ARBA" id="ARBA00023295"/>
    </source>
</evidence>
<dbReference type="EC" id="3.2.1.1" evidence="6"/>
<sequence>MADVILHAFNWRYTDIADRAADIAARGYGGVLVPPPLYSDENGPAWWQRYQPRDYRVIRSHLGTKPELEQAINALHGHGVRVHADIVFNHMANEKGQRPDPYAFPGEAALARYRSERAAFERDRLYGDLDFGLFSHWDFNPEGDIRNWNDLHESNEHWLNGLPDLDLNPWVVEQQRLCLRALNKLGFDGYRIDAIKHLPEEHLRSVFGTDDMAGKYIFGEALTSNDREEDIFLWPLVNRTGISFYDFPLHETLRRAFAPGGSMRELVDPAAYGQALPWRRALTFSVTHDIPNNDAFRWQLLDGQDEYLANAYILGRDGGVPLVFSDHDESPGDRGRWYEAWQRYDIVQMIGFHNAVHGSRQRSLYEAEGFLVFARGYGGMVAINKTGEWQHPRINTDGMRQGRYCCQIHQHDMRVSGEQFEFAIPPRQAQMWLWQEG</sequence>
<keyword evidence="2 6" id="KW-0378">Hydrolase</keyword>
<evidence type="ECO:0000313" key="8">
    <source>
        <dbReference type="EMBL" id="TWJ18236.1"/>
    </source>
</evidence>
<dbReference type="GO" id="GO:0005975">
    <property type="term" value="P:carbohydrate metabolic process"/>
    <property type="evidence" value="ECO:0007669"/>
    <property type="project" value="InterPro"/>
</dbReference>
<dbReference type="Gene3D" id="3.20.20.80">
    <property type="entry name" value="Glycosidases"/>
    <property type="match status" value="1"/>
</dbReference>
<dbReference type="SMART" id="SM00642">
    <property type="entry name" value="Aamy"/>
    <property type="match status" value="1"/>
</dbReference>
<dbReference type="PRINTS" id="PR00110">
    <property type="entry name" value="ALPHAAMYLASE"/>
</dbReference>
<dbReference type="EMBL" id="VLLN01000017">
    <property type="protein sequence ID" value="TWJ18236.1"/>
    <property type="molecule type" value="Genomic_DNA"/>
</dbReference>
<dbReference type="InterPro" id="IPR006046">
    <property type="entry name" value="Alpha_amylase"/>
</dbReference>
<keyword evidence="4 6" id="KW-0326">Glycosidase</keyword>
<dbReference type="OrthoDB" id="9805159at2"/>
<dbReference type="AlphaFoldDB" id="A0A562VJS6"/>
<dbReference type="InterPro" id="IPR006047">
    <property type="entry name" value="GH13_cat_dom"/>
</dbReference>
<keyword evidence="9" id="KW-1185">Reference proteome</keyword>
<dbReference type="CDD" id="cd11315">
    <property type="entry name" value="AmyAc_bac1_AmyA"/>
    <property type="match status" value="1"/>
</dbReference>
<dbReference type="Proteomes" id="UP000319449">
    <property type="component" value="Unassembled WGS sequence"/>
</dbReference>
<keyword evidence="3 6" id="KW-0119">Carbohydrate metabolism</keyword>
<dbReference type="GO" id="GO:0004556">
    <property type="term" value="F:alpha-amylase activity"/>
    <property type="evidence" value="ECO:0007669"/>
    <property type="project" value="UniProtKB-UniRule"/>
</dbReference>
<dbReference type="GO" id="GO:0043169">
    <property type="term" value="F:cation binding"/>
    <property type="evidence" value="ECO:0007669"/>
    <property type="project" value="InterPro"/>
</dbReference>
<dbReference type="SUPFAM" id="SSF51445">
    <property type="entry name" value="(Trans)glycosidases"/>
    <property type="match status" value="1"/>
</dbReference>
<feature type="domain" description="Glycosyl hydrolase family 13 catalytic" evidence="7">
    <location>
        <begin position="3"/>
        <end position="353"/>
    </location>
</feature>
<evidence type="ECO:0000256" key="2">
    <source>
        <dbReference type="ARBA" id="ARBA00022801"/>
    </source>
</evidence>
<evidence type="ECO:0000256" key="6">
    <source>
        <dbReference type="RuleBase" id="RU361134"/>
    </source>
</evidence>
<evidence type="ECO:0000259" key="7">
    <source>
        <dbReference type="SMART" id="SM00642"/>
    </source>
</evidence>
<comment type="catalytic activity">
    <reaction evidence="6">
        <text>Endohydrolysis of (1-&gt;4)-alpha-D-glucosidic linkages in polysaccharides containing three or more (1-&gt;4)-alpha-linked D-glucose units.</text>
        <dbReference type="EC" id="3.2.1.1"/>
    </reaction>
</comment>